<organism evidence="4 5">
    <name type="scientific">Desmophyllum pertusum</name>
    <dbReference type="NCBI Taxonomy" id="174260"/>
    <lineage>
        <taxon>Eukaryota</taxon>
        <taxon>Metazoa</taxon>
        <taxon>Cnidaria</taxon>
        <taxon>Anthozoa</taxon>
        <taxon>Hexacorallia</taxon>
        <taxon>Scleractinia</taxon>
        <taxon>Caryophylliina</taxon>
        <taxon>Caryophylliidae</taxon>
        <taxon>Desmophyllum</taxon>
    </lineage>
</organism>
<keyword evidence="5" id="KW-1185">Reference proteome</keyword>
<evidence type="ECO:0000313" key="4">
    <source>
        <dbReference type="EMBL" id="KAJ7393002.1"/>
    </source>
</evidence>
<evidence type="ECO:0000313" key="5">
    <source>
        <dbReference type="Proteomes" id="UP001163046"/>
    </source>
</evidence>
<dbReference type="Gene3D" id="3.40.710.10">
    <property type="entry name" value="DD-peptidase/beta-lactamase superfamily"/>
    <property type="match status" value="1"/>
</dbReference>
<feature type="domain" description="Beta-lactamase-related" evidence="3">
    <location>
        <begin position="119"/>
        <end position="419"/>
    </location>
</feature>
<comment type="caution">
    <text evidence="4">The sequence shown here is derived from an EMBL/GenBank/DDBJ whole genome shotgun (WGS) entry which is preliminary data.</text>
</comment>
<keyword evidence="2" id="KW-1133">Transmembrane helix</keyword>
<dbReference type="Proteomes" id="UP001163046">
    <property type="component" value="Unassembled WGS sequence"/>
</dbReference>
<dbReference type="SUPFAM" id="SSF56601">
    <property type="entry name" value="beta-lactamase/transpeptidase-like"/>
    <property type="match status" value="1"/>
</dbReference>
<reference evidence="4" key="1">
    <citation type="submission" date="2023-01" db="EMBL/GenBank/DDBJ databases">
        <title>Genome assembly of the deep-sea coral Lophelia pertusa.</title>
        <authorList>
            <person name="Herrera S."/>
            <person name="Cordes E."/>
        </authorList>
    </citation>
    <scope>NUCLEOTIDE SEQUENCE</scope>
    <source>
        <strain evidence="4">USNM1676648</strain>
        <tissue evidence="4">Polyp</tissue>
    </source>
</reference>
<comment type="similarity">
    <text evidence="1">Belongs to the beta-lactamase family.</text>
</comment>
<dbReference type="PANTHER" id="PTHR22935">
    <property type="entry name" value="PENICILLIN-BINDING PROTEIN"/>
    <property type="match status" value="1"/>
</dbReference>
<evidence type="ECO:0000259" key="3">
    <source>
        <dbReference type="Pfam" id="PF00144"/>
    </source>
</evidence>
<evidence type="ECO:0000256" key="2">
    <source>
        <dbReference type="SAM" id="Phobius"/>
    </source>
</evidence>
<proteinExistence type="inferred from homology"/>
<accession>A0A9X0A404</accession>
<dbReference type="EMBL" id="MU825399">
    <property type="protein sequence ID" value="KAJ7393002.1"/>
    <property type="molecule type" value="Genomic_DNA"/>
</dbReference>
<dbReference type="InterPro" id="IPR001466">
    <property type="entry name" value="Beta-lactam-related"/>
</dbReference>
<sequence length="470" mass="52492">MTATSSETSSVGESPCVVAYPDVTSSKEARTIGRLKLALELVSLGFLVMTVLFVWQITQKRPAAVQNPTVDPLKAEKYLTFKTSPCPIMMEKAVPPWLLPNEAQRSLFQADIIFDAFEGVQGLVGMTGNVVYQDRVVWRKNYGLKDKNHPGYPPDQDTVFRVASITKIFTAIFVFKLLETGRIDCLDDPLEKYEPRFQVKNPFNQQKITIRPPREVPCSDSYSYSKTHLCPVNNTYVLQQLKNTELKSPPGRLPHYSNLGYALIGRILAEKFANNDYEGWVQRNIFHPLGMRNTGFDLTRMSSNKAVGYDDDGEAPLVDWDWAAPAIQAYSTTNDLYKLMTLLLGTSSTTILKRDLVQQLMKPDFMYPDGTTVFGTGWEIKDVGTYSVVTKSGFVPGYSAGFAFVPEFKLGAVVLISGREVAWSVVHSIVETLAKTMDALLLRQQLQIGLLQTTTSTLESTVLYLAGCRK</sequence>
<evidence type="ECO:0000256" key="1">
    <source>
        <dbReference type="ARBA" id="ARBA00038473"/>
    </source>
</evidence>
<dbReference type="PANTHER" id="PTHR22935:SF95">
    <property type="entry name" value="BETA-LACTAMASE-LIKE 1-RELATED"/>
    <property type="match status" value="1"/>
</dbReference>
<dbReference type="AlphaFoldDB" id="A0A9X0A404"/>
<dbReference type="Pfam" id="PF00144">
    <property type="entry name" value="Beta-lactamase"/>
    <property type="match status" value="1"/>
</dbReference>
<keyword evidence="2" id="KW-0812">Transmembrane</keyword>
<gene>
    <name evidence="4" type="ORF">OS493_008250</name>
</gene>
<keyword evidence="2" id="KW-0472">Membrane</keyword>
<dbReference type="InterPro" id="IPR051478">
    <property type="entry name" value="Beta-lactamase-like_AB/R"/>
</dbReference>
<protein>
    <recommendedName>
        <fullName evidence="3">Beta-lactamase-related domain-containing protein</fullName>
    </recommendedName>
</protein>
<dbReference type="InterPro" id="IPR012338">
    <property type="entry name" value="Beta-lactam/transpept-like"/>
</dbReference>
<feature type="transmembrane region" description="Helical" evidence="2">
    <location>
        <begin position="37"/>
        <end position="57"/>
    </location>
</feature>
<dbReference type="OrthoDB" id="5946976at2759"/>
<name>A0A9X0A404_9CNID</name>